<evidence type="ECO:0000256" key="1">
    <source>
        <dbReference type="ARBA" id="ARBA00022438"/>
    </source>
</evidence>
<dbReference type="GO" id="GO:0004177">
    <property type="term" value="F:aminopeptidase activity"/>
    <property type="evidence" value="ECO:0007669"/>
    <property type="project" value="UniProtKB-KW"/>
</dbReference>
<dbReference type="CDD" id="cd04821">
    <property type="entry name" value="PA_M28_1_2"/>
    <property type="match status" value="1"/>
</dbReference>
<keyword evidence="5" id="KW-0378">Hydrolase</keyword>
<name>A0AAP2E344_9BACT</name>
<dbReference type="AlphaFoldDB" id="A0AAP2E344"/>
<feature type="domain" description="Peptidase M28" evidence="7">
    <location>
        <begin position="301"/>
        <end position="517"/>
    </location>
</feature>
<dbReference type="PANTHER" id="PTHR12147">
    <property type="entry name" value="METALLOPEPTIDASE M28 FAMILY MEMBER"/>
    <property type="match status" value="1"/>
</dbReference>
<dbReference type="InterPro" id="IPR045175">
    <property type="entry name" value="M28_fam"/>
</dbReference>
<gene>
    <name evidence="8" type="ORF">KK062_27970</name>
</gene>
<dbReference type="SUPFAM" id="SSF52025">
    <property type="entry name" value="PA domain"/>
    <property type="match status" value="1"/>
</dbReference>
<evidence type="ECO:0000259" key="7">
    <source>
        <dbReference type="Pfam" id="PF04389"/>
    </source>
</evidence>
<dbReference type="GO" id="GO:0006508">
    <property type="term" value="P:proteolysis"/>
    <property type="evidence" value="ECO:0007669"/>
    <property type="project" value="UniProtKB-KW"/>
</dbReference>
<keyword evidence="3" id="KW-0479">Metal-binding</keyword>
<dbReference type="InterPro" id="IPR007484">
    <property type="entry name" value="Peptidase_M28"/>
</dbReference>
<dbReference type="FunFam" id="3.40.630.10:FF:000088">
    <property type="entry name" value="Peptidase M20"/>
    <property type="match status" value="1"/>
</dbReference>
<dbReference type="PANTHER" id="PTHR12147:SF56">
    <property type="entry name" value="AMINOPEPTIDASE YDR415C-RELATED"/>
    <property type="match status" value="1"/>
</dbReference>
<comment type="caution">
    <text evidence="8">The sequence shown here is derived from an EMBL/GenBank/DDBJ whole genome shotgun (WGS) entry which is preliminary data.</text>
</comment>
<dbReference type="PROSITE" id="PS51257">
    <property type="entry name" value="PROKAR_LIPOPROTEIN"/>
    <property type="match status" value="1"/>
</dbReference>
<sequence>MPKSTVWSLSFLILTIVSCQPKQSDPQDGLASFTEAGYAQHVKTLASDDFQGRRPFTAGEKKTLTYLVNEFKHLGLEAGNDTSFLQEVPMVEITTTADSVMNLTGPKSKTTLSGFKDYVLWTQRTDSIISWRDAELVFAGFGVVAPEYNWNDYQGLDVKGKVVIVLVNDPGFGGNDTTFFKGNTMTYYGRWTYKYEEAARQGARGCLIVHNTVPAAYPFGVVQNSWNSPHLYLDQRGHESYVCEGVGWISFPAAEKLFQLAGLNLNELQTRARKPGFTAVDLKVKASTTLHVKTRFDKSYNVIAKLTGSEKPNEYVVYNAHWDHLGIGKPNAAGDSIYNGAYDNASGTAALLEIAKAFKSLHERPRRTVVFLAVTAEEQGLWGSAYYAAHPVYPAANTVANINMDGINPYGKVEDVIVIGKGQSELEDYLAAEAAKQGRYVVPDSEPEKGYYFRSDHFNFAKVGIPALYIGPGNDHAEKEKDYGLQLKSDYTKLYYHQPTDEYDSVRMNAAGALDDIKLLFQVGKRLAAEDAWPAWKEGSEFKAVRNKH</sequence>
<reference evidence="8 9" key="1">
    <citation type="submission" date="2021-05" db="EMBL/GenBank/DDBJ databases">
        <title>A Polyphasic approach of four new species of the genus Ohtaekwangia: Ohtaekwangia histidinii sp. nov., Ohtaekwangia cretensis sp. nov., Ohtaekwangia indiensis sp. nov., Ohtaekwangia reichenbachii sp. nov. from diverse environment.</title>
        <authorList>
            <person name="Octaviana S."/>
        </authorList>
    </citation>
    <scope>NUCLEOTIDE SEQUENCE [LARGE SCALE GENOMIC DNA]</scope>
    <source>
        <strain evidence="8 9">PWU5</strain>
    </source>
</reference>
<organism evidence="8 9">
    <name type="scientific">Dawidia cretensis</name>
    <dbReference type="NCBI Taxonomy" id="2782350"/>
    <lineage>
        <taxon>Bacteria</taxon>
        <taxon>Pseudomonadati</taxon>
        <taxon>Bacteroidota</taxon>
        <taxon>Cytophagia</taxon>
        <taxon>Cytophagales</taxon>
        <taxon>Chryseotaleaceae</taxon>
        <taxon>Dawidia</taxon>
    </lineage>
</organism>
<dbReference type="Gene3D" id="3.40.630.10">
    <property type="entry name" value="Zn peptidases"/>
    <property type="match status" value="1"/>
</dbReference>
<dbReference type="CDD" id="cd05660">
    <property type="entry name" value="M28_like_PA"/>
    <property type="match status" value="1"/>
</dbReference>
<dbReference type="SUPFAM" id="SSF53187">
    <property type="entry name" value="Zn-dependent exopeptidases"/>
    <property type="match status" value="1"/>
</dbReference>
<evidence type="ECO:0000313" key="9">
    <source>
        <dbReference type="Proteomes" id="UP001319080"/>
    </source>
</evidence>
<keyword evidence="1" id="KW-0031">Aminopeptidase</keyword>
<dbReference type="InterPro" id="IPR046450">
    <property type="entry name" value="PA_dom_sf"/>
</dbReference>
<dbReference type="RefSeq" id="WP_254087678.1">
    <property type="nucleotide sequence ID" value="NZ_JAHESE010000050.1"/>
</dbReference>
<protein>
    <submittedName>
        <fullName evidence="8">M28 family peptidase</fullName>
    </submittedName>
</protein>
<evidence type="ECO:0000256" key="3">
    <source>
        <dbReference type="ARBA" id="ARBA00022723"/>
    </source>
</evidence>
<keyword evidence="4" id="KW-0732">Signal</keyword>
<dbReference type="Proteomes" id="UP001319080">
    <property type="component" value="Unassembled WGS sequence"/>
</dbReference>
<dbReference type="EMBL" id="JAHESE010000050">
    <property type="protein sequence ID" value="MBT1712111.1"/>
    <property type="molecule type" value="Genomic_DNA"/>
</dbReference>
<dbReference type="Gene3D" id="3.50.30.30">
    <property type="match status" value="1"/>
</dbReference>
<dbReference type="GO" id="GO:0008235">
    <property type="term" value="F:metalloexopeptidase activity"/>
    <property type="evidence" value="ECO:0007669"/>
    <property type="project" value="InterPro"/>
</dbReference>
<proteinExistence type="predicted"/>
<keyword evidence="2" id="KW-0645">Protease</keyword>
<evidence type="ECO:0000256" key="6">
    <source>
        <dbReference type="ARBA" id="ARBA00022833"/>
    </source>
</evidence>
<dbReference type="GO" id="GO:0046872">
    <property type="term" value="F:metal ion binding"/>
    <property type="evidence" value="ECO:0007669"/>
    <property type="project" value="UniProtKB-KW"/>
</dbReference>
<evidence type="ECO:0000256" key="5">
    <source>
        <dbReference type="ARBA" id="ARBA00022801"/>
    </source>
</evidence>
<evidence type="ECO:0000313" key="8">
    <source>
        <dbReference type="EMBL" id="MBT1712111.1"/>
    </source>
</evidence>
<evidence type="ECO:0000256" key="2">
    <source>
        <dbReference type="ARBA" id="ARBA00022670"/>
    </source>
</evidence>
<keyword evidence="6" id="KW-0862">Zinc</keyword>
<dbReference type="Pfam" id="PF04389">
    <property type="entry name" value="Peptidase_M28"/>
    <property type="match status" value="1"/>
</dbReference>
<accession>A0AAP2E344</accession>
<keyword evidence="9" id="KW-1185">Reference proteome</keyword>
<evidence type="ECO:0000256" key="4">
    <source>
        <dbReference type="ARBA" id="ARBA00022729"/>
    </source>
</evidence>